<feature type="chain" id="PRO_5008068671" description="Transmembrane protein" evidence="1">
    <location>
        <begin position="22"/>
        <end position="171"/>
    </location>
</feature>
<evidence type="ECO:0000313" key="2">
    <source>
        <dbReference type="EMBL" id="OAI11628.1"/>
    </source>
</evidence>
<accession>A0A177N0Y9</accession>
<comment type="caution">
    <text evidence="2">The sequence shown here is derived from an EMBL/GenBank/DDBJ whole genome shotgun (WGS) entry which is preliminary data.</text>
</comment>
<evidence type="ECO:0000313" key="3">
    <source>
        <dbReference type="Proteomes" id="UP000077857"/>
    </source>
</evidence>
<dbReference type="Pfam" id="PF13689">
    <property type="entry name" value="DUF4154"/>
    <property type="match status" value="1"/>
</dbReference>
<organism evidence="2 3">
    <name type="scientific">Methylomonas koyamae</name>
    <dbReference type="NCBI Taxonomy" id="702114"/>
    <lineage>
        <taxon>Bacteria</taxon>
        <taxon>Pseudomonadati</taxon>
        <taxon>Pseudomonadota</taxon>
        <taxon>Gammaproteobacteria</taxon>
        <taxon>Methylococcales</taxon>
        <taxon>Methylococcaceae</taxon>
        <taxon>Methylomonas</taxon>
    </lineage>
</organism>
<gene>
    <name evidence="2" type="ORF">A1507_20085</name>
</gene>
<keyword evidence="1" id="KW-0732">Signal</keyword>
<evidence type="ECO:0008006" key="4">
    <source>
        <dbReference type="Google" id="ProtNLM"/>
    </source>
</evidence>
<dbReference type="OrthoDB" id="5573755at2"/>
<dbReference type="Proteomes" id="UP000077857">
    <property type="component" value="Unassembled WGS sequence"/>
</dbReference>
<protein>
    <recommendedName>
        <fullName evidence="4">Transmembrane protein</fullName>
    </recommendedName>
</protein>
<name>A0A177N0Y9_9GAMM</name>
<feature type="signal peptide" evidence="1">
    <location>
        <begin position="1"/>
        <end position="21"/>
    </location>
</feature>
<dbReference type="RefSeq" id="WP_064042277.1">
    <property type="nucleotide sequence ID" value="NZ_LUUJ01000119.1"/>
</dbReference>
<evidence type="ECO:0000256" key="1">
    <source>
        <dbReference type="SAM" id="SignalP"/>
    </source>
</evidence>
<dbReference type="EMBL" id="LUUJ01000119">
    <property type="protein sequence ID" value="OAI11628.1"/>
    <property type="molecule type" value="Genomic_DNA"/>
</dbReference>
<reference evidence="2 3" key="1">
    <citation type="submission" date="2016-03" db="EMBL/GenBank/DDBJ databases">
        <authorList>
            <person name="Ploux O."/>
        </authorList>
    </citation>
    <scope>NUCLEOTIDE SEQUENCE [LARGE SCALE GENOMIC DNA]</scope>
    <source>
        <strain evidence="2 3">R-45378</strain>
    </source>
</reference>
<dbReference type="AlphaFoldDB" id="A0A177N0Y9"/>
<dbReference type="InterPro" id="IPR025293">
    <property type="entry name" value="YfiR/HmsC-like"/>
</dbReference>
<sequence length="171" mass="18258">MRVFLYTLLSLCVWLSVAAGAAAESAAGDREFQLKTAYLFHFAELTRWPEPRPIVICLRGASPLRKFLPVLEGQTIDGAPVRVAIEANAGIGGCSILFLAENGLLTADVAEQARAGHVLLVGDSDGFAAAGGMVQFSLRDNKLKLVVNLAPVKSAHLTLSSKLLRMAELIE</sequence>
<proteinExistence type="predicted"/>